<reference evidence="1 2" key="1">
    <citation type="submission" date="2014-07" db="EMBL/GenBank/DDBJ databases">
        <title>Genome of Chryseobacterium soli DSM 19298.</title>
        <authorList>
            <person name="Stropko S.J."/>
            <person name="Pipes S.E."/>
            <person name="Newman J."/>
        </authorList>
    </citation>
    <scope>NUCLEOTIDE SEQUENCE [LARGE SCALE GENOMIC DNA]</scope>
    <source>
        <strain evidence="1 2">DSM 19298</strain>
    </source>
</reference>
<keyword evidence="2" id="KW-1185">Reference proteome</keyword>
<dbReference type="Proteomes" id="UP000028705">
    <property type="component" value="Unassembled WGS sequence"/>
</dbReference>
<dbReference type="STRING" id="445961.IW15_15045"/>
<evidence type="ECO:0000313" key="1">
    <source>
        <dbReference type="EMBL" id="KFF11528.1"/>
    </source>
</evidence>
<dbReference type="eggNOG" id="COG2146">
    <property type="taxonomic scope" value="Bacteria"/>
</dbReference>
<proteinExistence type="predicted"/>
<evidence type="ECO:0008006" key="3">
    <source>
        <dbReference type="Google" id="ProtNLM"/>
    </source>
</evidence>
<comment type="caution">
    <text evidence="1">The sequence shown here is derived from an EMBL/GenBank/DDBJ whole genome shotgun (WGS) entry which is preliminary data.</text>
</comment>
<organism evidence="1 2">
    <name type="scientific">Chryseobacterium soli</name>
    <dbReference type="NCBI Taxonomy" id="445961"/>
    <lineage>
        <taxon>Bacteria</taxon>
        <taxon>Pseudomonadati</taxon>
        <taxon>Bacteroidota</taxon>
        <taxon>Flavobacteriia</taxon>
        <taxon>Flavobacteriales</taxon>
        <taxon>Weeksellaceae</taxon>
        <taxon>Chryseobacterium group</taxon>
        <taxon>Chryseobacterium</taxon>
    </lineage>
</organism>
<name>A0A086A4B4_9FLAO</name>
<protein>
    <recommendedName>
        <fullName evidence="3">Rieske domain-containing protein</fullName>
    </recommendedName>
</protein>
<dbReference type="EMBL" id="JPRH01000006">
    <property type="protein sequence ID" value="KFF11528.1"/>
    <property type="molecule type" value="Genomic_DNA"/>
</dbReference>
<dbReference type="OrthoDB" id="1272144at2"/>
<dbReference type="AlphaFoldDB" id="A0A086A4B4"/>
<sequence>MKKTFSILSIFILLIINNLTINSCGSREETVSCFPSNPINVTLNLNLPNYFPLNQVGGWIYVNEQQSGSRGLIVVRASATSFKVYDRNAPHICPDSNTTLEVKDNISIRCPKDNATWILLTGQPTTVTSLPPKTYPFNYDDVSKILNIYY</sequence>
<accession>A0A086A4B4</accession>
<gene>
    <name evidence="1" type="ORF">IW15_15045</name>
</gene>
<evidence type="ECO:0000313" key="2">
    <source>
        <dbReference type="Proteomes" id="UP000028705"/>
    </source>
</evidence>
<dbReference type="RefSeq" id="WP_034712666.1">
    <property type="nucleotide sequence ID" value="NZ_JPRH01000006.1"/>
</dbReference>